<protein>
    <submittedName>
        <fullName evidence="1">DUF799 domain-containing protein</fullName>
    </submittedName>
</protein>
<dbReference type="PROSITE" id="PS51257">
    <property type="entry name" value="PROKAR_LIPOPROTEIN"/>
    <property type="match status" value="1"/>
</dbReference>
<dbReference type="EMBL" id="JAODIR010000072">
    <property type="protein sequence ID" value="MDD2168912.1"/>
    <property type="molecule type" value="Genomic_DNA"/>
</dbReference>
<evidence type="ECO:0000313" key="3">
    <source>
        <dbReference type="Proteomes" id="UP001148834"/>
    </source>
</evidence>
<reference evidence="1" key="1">
    <citation type="submission" date="2022-09" db="EMBL/GenBank/DDBJ databases">
        <title>Molecular characterization of Glaesserella parasuis strains circulating in commercial swine farms using whole-genome sequencing.</title>
        <authorList>
            <person name="Mugabi R."/>
            <person name="Clavijo M."/>
            <person name="Li G."/>
        </authorList>
    </citation>
    <scope>NUCLEOTIDE SEQUENCE</scope>
    <source>
        <strain evidence="1">0435-53</strain>
    </source>
</reference>
<proteinExistence type="predicted"/>
<dbReference type="Proteomes" id="UP001148834">
    <property type="component" value="Unassembled WGS sequence"/>
</dbReference>
<reference evidence="2" key="2">
    <citation type="submission" date="2023-04" db="EMBL/GenBank/DDBJ databases">
        <title>Molecular characterization of the Integrative and Conjugative elements harboring multidrug-resistance gene from Glaesserella (Haemophilus) parasuis.</title>
        <authorList>
            <person name="Che Y."/>
            <person name="Zhou L."/>
        </authorList>
    </citation>
    <scope>NUCLEOTIDE SEQUENCE</scope>
    <source>
        <strain evidence="2">Z44</strain>
    </source>
</reference>
<dbReference type="InterPro" id="IPR008517">
    <property type="entry name" value="GNA1162-like"/>
</dbReference>
<dbReference type="Pfam" id="PF05643">
    <property type="entry name" value="GNA1162-like"/>
    <property type="match status" value="1"/>
</dbReference>
<accession>A0A084EZY9</accession>
<dbReference type="Proteomes" id="UP001222296">
    <property type="component" value="Chromosome"/>
</dbReference>
<evidence type="ECO:0000313" key="1">
    <source>
        <dbReference type="EMBL" id="MDD2168912.1"/>
    </source>
</evidence>
<name>A0A084EZY9_GLAPU</name>
<evidence type="ECO:0000313" key="2">
    <source>
        <dbReference type="EMBL" id="WGE10125.1"/>
    </source>
</evidence>
<dbReference type="GeneID" id="66617640"/>
<dbReference type="AlphaFoldDB" id="A0A084EZY9"/>
<dbReference type="OrthoDB" id="1014694at2"/>
<sequence length="219" mass="23644">MKKLFVLLTSLILLAGCAKQKVDSYDYTELKNSKPKSILVVMPTNSSVDAKADISVLARASYPLGELGYYVFPVALVDEIFKQNGLTDGNAIRSAKTNKIREIFGADAIFYVNVEEYGTSYKLIDSVTKVSLEGKLVDLKTGKTLWEGIGSFAQGSSNSNDGLLVMLVKAAVSQIMDTSKDKGYQIAAPATSNLVHLGKNGGLLIGPKHPDYNKTQVSK</sequence>
<organism evidence="1 3">
    <name type="scientific">Glaesserella parasuis</name>
    <name type="common">Haemophilus parasuis</name>
    <dbReference type="NCBI Taxonomy" id="738"/>
    <lineage>
        <taxon>Bacteria</taxon>
        <taxon>Pseudomonadati</taxon>
        <taxon>Pseudomonadota</taxon>
        <taxon>Gammaproteobacteria</taxon>
        <taxon>Pasteurellales</taxon>
        <taxon>Pasteurellaceae</taxon>
        <taxon>Glaesserella</taxon>
    </lineage>
</organism>
<dbReference type="RefSeq" id="WP_021111420.1">
    <property type="nucleotide sequence ID" value="NZ_CBCRUP010000013.1"/>
</dbReference>
<dbReference type="EMBL" id="CP121769">
    <property type="protein sequence ID" value="WGE10125.1"/>
    <property type="molecule type" value="Genomic_DNA"/>
</dbReference>
<dbReference type="Gene3D" id="3.40.50.10610">
    <property type="entry name" value="ABC-type transport auxiliary lipoprotein component"/>
    <property type="match status" value="1"/>
</dbReference>
<gene>
    <name evidence="1" type="ORF">N5925_10080</name>
    <name evidence="2" type="ORF">QBL01_00390</name>
</gene>